<keyword evidence="6" id="KW-0282">Flagellum</keyword>
<reference evidence="6 7" key="1">
    <citation type="journal article" date="2009" name="Science">
        <title>Green evolution and dynamic adaptations revealed by genomes of the marine picoeukaryotes Micromonas.</title>
        <authorList>
            <person name="Worden A.Z."/>
            <person name="Lee J.H."/>
            <person name="Mock T."/>
            <person name="Rouze P."/>
            <person name="Simmons M.P."/>
            <person name="Aerts A.L."/>
            <person name="Allen A.E."/>
            <person name="Cuvelier M.L."/>
            <person name="Derelle E."/>
            <person name="Everett M.V."/>
            <person name="Foulon E."/>
            <person name="Grimwood J."/>
            <person name="Gundlach H."/>
            <person name="Henrissat B."/>
            <person name="Napoli C."/>
            <person name="McDonald S.M."/>
            <person name="Parker M.S."/>
            <person name="Rombauts S."/>
            <person name="Salamov A."/>
            <person name="Von Dassow P."/>
            <person name="Badger J.H."/>
            <person name="Coutinho P.M."/>
            <person name="Demir E."/>
            <person name="Dubchak I."/>
            <person name="Gentemann C."/>
            <person name="Eikrem W."/>
            <person name="Gready J.E."/>
            <person name="John U."/>
            <person name="Lanier W."/>
            <person name="Lindquist E.A."/>
            <person name="Lucas S."/>
            <person name="Mayer K.F."/>
            <person name="Moreau H."/>
            <person name="Not F."/>
            <person name="Otillar R."/>
            <person name="Panaud O."/>
            <person name="Pangilinan J."/>
            <person name="Paulsen I."/>
            <person name="Piegu B."/>
            <person name="Poliakov A."/>
            <person name="Robbens S."/>
            <person name="Schmutz J."/>
            <person name="Toulza E."/>
            <person name="Wyss T."/>
            <person name="Zelensky A."/>
            <person name="Zhou K."/>
            <person name="Armbrust E.V."/>
            <person name="Bhattacharya D."/>
            <person name="Goodenough U.W."/>
            <person name="Van de Peer Y."/>
            <person name="Grigoriev I.V."/>
        </authorList>
    </citation>
    <scope>NUCLEOTIDE SEQUENCE [LARGE SCALE GENOMIC DNA]</scope>
    <source>
        <strain evidence="7">RCC299 / NOUM17</strain>
    </source>
</reference>
<gene>
    <name evidence="6" type="primary">PF20</name>
    <name evidence="6" type="ORF">MICPUN_96259</name>
</gene>
<dbReference type="AlphaFoldDB" id="C1E0H1"/>
<dbReference type="EMBL" id="CP001323">
    <property type="protein sequence ID" value="ACO61299.1"/>
    <property type="molecule type" value="Genomic_DNA"/>
</dbReference>
<dbReference type="InterPro" id="IPR019775">
    <property type="entry name" value="WD40_repeat_CS"/>
</dbReference>
<feature type="region of interest" description="Disordered" evidence="5">
    <location>
        <begin position="238"/>
        <end position="265"/>
    </location>
</feature>
<evidence type="ECO:0000256" key="5">
    <source>
        <dbReference type="SAM" id="MobiDB-lite"/>
    </source>
</evidence>
<dbReference type="InterPro" id="IPR020472">
    <property type="entry name" value="WD40_PAC1"/>
</dbReference>
<evidence type="ECO:0000256" key="2">
    <source>
        <dbReference type="ARBA" id="ARBA00022737"/>
    </source>
</evidence>
<dbReference type="OrthoDB" id="538223at2759"/>
<feature type="repeat" description="WD" evidence="3">
    <location>
        <begin position="575"/>
        <end position="607"/>
    </location>
</feature>
<dbReference type="InterPro" id="IPR001680">
    <property type="entry name" value="WD40_rpt"/>
</dbReference>
<feature type="coiled-coil region" evidence="4">
    <location>
        <begin position="132"/>
        <end position="159"/>
    </location>
</feature>
<dbReference type="Gene3D" id="2.130.10.10">
    <property type="entry name" value="YVTN repeat-like/Quinoprotein amine dehydrogenase"/>
    <property type="match status" value="2"/>
</dbReference>
<keyword evidence="1 3" id="KW-0853">WD repeat</keyword>
<evidence type="ECO:0000256" key="4">
    <source>
        <dbReference type="SAM" id="Coils"/>
    </source>
</evidence>
<dbReference type="SUPFAM" id="SSF50978">
    <property type="entry name" value="WD40 repeat-like"/>
    <property type="match status" value="1"/>
</dbReference>
<dbReference type="PROSITE" id="PS00678">
    <property type="entry name" value="WD_REPEATS_1"/>
    <property type="match status" value="3"/>
</dbReference>
<dbReference type="OMA" id="VSDDETW"/>
<feature type="repeat" description="WD" evidence="3">
    <location>
        <begin position="491"/>
        <end position="532"/>
    </location>
</feature>
<feature type="repeat" description="WD" evidence="3">
    <location>
        <begin position="407"/>
        <end position="448"/>
    </location>
</feature>
<dbReference type="SMART" id="SM00320">
    <property type="entry name" value="WD40"/>
    <property type="match status" value="7"/>
</dbReference>
<organism evidence="6 7">
    <name type="scientific">Micromonas commoda (strain RCC299 / NOUM17 / CCMP2709)</name>
    <name type="common">Picoplanktonic green alga</name>
    <dbReference type="NCBI Taxonomy" id="296587"/>
    <lineage>
        <taxon>Eukaryota</taxon>
        <taxon>Viridiplantae</taxon>
        <taxon>Chlorophyta</taxon>
        <taxon>Mamiellophyceae</taxon>
        <taxon>Mamiellales</taxon>
        <taxon>Mamiellaceae</taxon>
        <taxon>Micromonas</taxon>
    </lineage>
</organism>
<keyword evidence="6" id="KW-0969">Cilium</keyword>
<keyword evidence="2" id="KW-0677">Repeat</keyword>
<dbReference type="InterPro" id="IPR050995">
    <property type="entry name" value="WD-F-box_domain-protein"/>
</dbReference>
<dbReference type="PRINTS" id="PR00320">
    <property type="entry name" value="GPROTEINBRPT"/>
</dbReference>
<feature type="repeat" description="WD" evidence="3">
    <location>
        <begin position="365"/>
        <end position="406"/>
    </location>
</feature>
<protein>
    <submittedName>
        <fullName evidence="6">Flagellar WD repeat protein PF20</fullName>
    </submittedName>
</protein>
<dbReference type="CDD" id="cd00200">
    <property type="entry name" value="WD40"/>
    <property type="match status" value="1"/>
</dbReference>
<evidence type="ECO:0000256" key="1">
    <source>
        <dbReference type="ARBA" id="ARBA00022574"/>
    </source>
</evidence>
<keyword evidence="7" id="KW-1185">Reference proteome</keyword>
<evidence type="ECO:0000313" key="7">
    <source>
        <dbReference type="Proteomes" id="UP000002009"/>
    </source>
</evidence>
<dbReference type="PANTHER" id="PTHR14604:SF3">
    <property type="entry name" value="SPERM-ASSOCIATED ANTIGEN 16 PROTEIN"/>
    <property type="match status" value="1"/>
</dbReference>
<dbReference type="STRING" id="296587.C1E0H1"/>
<name>C1E0H1_MICCC</name>
<dbReference type="InterPro" id="IPR015943">
    <property type="entry name" value="WD40/YVTN_repeat-like_dom_sf"/>
</dbReference>
<dbReference type="PANTHER" id="PTHR14604">
    <property type="entry name" value="WD40 REPEAT PF20"/>
    <property type="match status" value="1"/>
</dbReference>
<dbReference type="InParanoid" id="C1E0H1"/>
<dbReference type="eggNOG" id="KOG0295">
    <property type="taxonomic scope" value="Eukaryota"/>
</dbReference>
<dbReference type="Proteomes" id="UP000002009">
    <property type="component" value="Chromosome 2"/>
</dbReference>
<feature type="repeat" description="WD" evidence="3">
    <location>
        <begin position="323"/>
        <end position="364"/>
    </location>
</feature>
<dbReference type="Pfam" id="PF00400">
    <property type="entry name" value="WD40"/>
    <property type="match status" value="6"/>
</dbReference>
<feature type="repeat" description="WD" evidence="3">
    <location>
        <begin position="449"/>
        <end position="490"/>
    </location>
</feature>
<dbReference type="KEGG" id="mis:MICPUN_96259"/>
<keyword evidence="4" id="KW-0175">Coiled coil</keyword>
<evidence type="ECO:0000256" key="3">
    <source>
        <dbReference type="PROSITE-ProRule" id="PRU00221"/>
    </source>
</evidence>
<dbReference type="PROSITE" id="PS50082">
    <property type="entry name" value="WD_REPEATS_2"/>
    <property type="match status" value="6"/>
</dbReference>
<accession>C1E0H1</accession>
<proteinExistence type="predicted"/>
<dbReference type="InterPro" id="IPR036322">
    <property type="entry name" value="WD40_repeat_dom_sf"/>
</dbReference>
<sequence>MGNEEGDSSGDELVEVDALEESDDDFAYEEIDIDEDDPLLLAEEDDFDSALRSLAGLGGSLVGAKDTGPPDVAPGEVVKKPEVMDDFVRNFLVKMGMTSTLEKFEAEWYELEATGRLNMEGMPQVPDVYNTNQELNGTVMSLKRELQNAKQVAHKAQSTWDKFRKERDFHRLHHKRIGQEKNKLLDDIKKLRKHYAQYEPTIKELKRKYELAMKEKMLVRIDRDRMADKLEQFEIEQEKKEKEAKKAERARQKAAEKAESARKKKEEEAAAIQAAAKAGGAAAKAAQQAAASPGVQMAPKGRVFEEEKPEPCPVENFNLNKTFKGHQMSVSNLALHPRKAIIATASDDATWKMWDIPSGDLIMSGDGHRDWVAGVDFHPAGTHLASASGDCTVKVWDFAQKRCTITFAEHTQAVWNAAFHESGDYIASCSLDHSVRLWDLTSAKCRLAFRGHVDSVNEVCWQPTTNNFATGSSDKTVSLWDMRSGLCAQTLYGHLNSVNHLCFSTDGDVIVSCDADGMVKLWDVRMVAEILSVDCGPHPANKVAFDRASETVAVASDDGTVKCFNAADGDMVAELRGHEDAVQGVLFDPYGKYVISCGSDATFRLWA</sequence>
<dbReference type="PROSITE" id="PS50294">
    <property type="entry name" value="WD_REPEATS_REGION"/>
    <property type="match status" value="6"/>
</dbReference>
<keyword evidence="6" id="KW-0966">Cell projection</keyword>
<dbReference type="RefSeq" id="XP_002500041.1">
    <property type="nucleotide sequence ID" value="XM_002499995.1"/>
</dbReference>
<dbReference type="GeneID" id="8240755"/>
<evidence type="ECO:0000313" key="6">
    <source>
        <dbReference type="EMBL" id="ACO61299.1"/>
    </source>
</evidence>